<feature type="domain" description="EGF-like" evidence="3">
    <location>
        <begin position="52"/>
        <end position="90"/>
    </location>
</feature>
<keyword evidence="1" id="KW-1015">Disulfide bond</keyword>
<dbReference type="CDD" id="cd00054">
    <property type="entry name" value="EGF_CA"/>
    <property type="match status" value="1"/>
</dbReference>
<proteinExistence type="predicted"/>
<dbReference type="SMART" id="SM00179">
    <property type="entry name" value="EGF_CA"/>
    <property type="match status" value="2"/>
</dbReference>
<evidence type="ECO:0000259" key="3">
    <source>
        <dbReference type="PROSITE" id="PS50026"/>
    </source>
</evidence>
<evidence type="ECO:0000313" key="4">
    <source>
        <dbReference type="EMBL" id="KAG0719944.1"/>
    </source>
</evidence>
<evidence type="ECO:0000256" key="2">
    <source>
        <dbReference type="PROSITE-ProRule" id="PRU00076"/>
    </source>
</evidence>
<dbReference type="InterPro" id="IPR001881">
    <property type="entry name" value="EGF-like_Ca-bd_dom"/>
</dbReference>
<dbReference type="InterPro" id="IPR000742">
    <property type="entry name" value="EGF"/>
</dbReference>
<dbReference type="PROSITE" id="PS00010">
    <property type="entry name" value="ASX_HYDROXYL"/>
    <property type="match status" value="1"/>
</dbReference>
<dbReference type="Proteomes" id="UP000770661">
    <property type="component" value="Unassembled WGS sequence"/>
</dbReference>
<keyword evidence="5" id="KW-1185">Reference proteome</keyword>
<dbReference type="Pfam" id="PF00008">
    <property type="entry name" value="EGF"/>
    <property type="match status" value="1"/>
</dbReference>
<organism evidence="4 5">
    <name type="scientific">Chionoecetes opilio</name>
    <name type="common">Atlantic snow crab</name>
    <name type="synonym">Cancer opilio</name>
    <dbReference type="NCBI Taxonomy" id="41210"/>
    <lineage>
        <taxon>Eukaryota</taxon>
        <taxon>Metazoa</taxon>
        <taxon>Ecdysozoa</taxon>
        <taxon>Arthropoda</taxon>
        <taxon>Crustacea</taxon>
        <taxon>Multicrustacea</taxon>
        <taxon>Malacostraca</taxon>
        <taxon>Eumalacostraca</taxon>
        <taxon>Eucarida</taxon>
        <taxon>Decapoda</taxon>
        <taxon>Pleocyemata</taxon>
        <taxon>Brachyura</taxon>
        <taxon>Eubrachyura</taxon>
        <taxon>Majoidea</taxon>
        <taxon>Majidae</taxon>
        <taxon>Chionoecetes</taxon>
    </lineage>
</organism>
<sequence>MFQGVRERCSAPPACANVTCRPPLICVDTWRSYHCGCGTGQVLSGTRNTCEDEDECAWDPCLHGGTCLNKPSGFLCQCAQASAGVTATCRAPQTPPSGYPSPPWGPPWLGPSSSCWWCVRCCSTNTTAVQRFAGAGQPG</sequence>
<reference evidence="4" key="1">
    <citation type="submission" date="2020-07" db="EMBL/GenBank/DDBJ databases">
        <title>The High-quality genome of the commercially important snow crab, Chionoecetes opilio.</title>
        <authorList>
            <person name="Jeong J.-H."/>
            <person name="Ryu S."/>
        </authorList>
    </citation>
    <scope>NUCLEOTIDE SEQUENCE</scope>
    <source>
        <strain evidence="4">MADBK_172401_WGS</strain>
        <tissue evidence="4">Digestive gland</tissue>
    </source>
</reference>
<dbReference type="GO" id="GO:0005509">
    <property type="term" value="F:calcium ion binding"/>
    <property type="evidence" value="ECO:0007669"/>
    <property type="project" value="InterPro"/>
</dbReference>
<protein>
    <submittedName>
        <fullName evidence="4">Neural-cadherin</fullName>
    </submittedName>
</protein>
<evidence type="ECO:0000256" key="1">
    <source>
        <dbReference type="ARBA" id="ARBA00023157"/>
    </source>
</evidence>
<keyword evidence="2" id="KW-0245">EGF-like domain</keyword>
<dbReference type="Gene3D" id="2.10.25.10">
    <property type="entry name" value="Laminin"/>
    <property type="match status" value="2"/>
</dbReference>
<dbReference type="SMART" id="SM00181">
    <property type="entry name" value="EGF"/>
    <property type="match status" value="2"/>
</dbReference>
<gene>
    <name evidence="4" type="primary">CadN_30</name>
    <name evidence="4" type="ORF">GWK47_049452</name>
</gene>
<comment type="caution">
    <text evidence="4">The sequence shown here is derived from an EMBL/GenBank/DDBJ whole genome shotgun (WGS) entry which is preliminary data.</text>
</comment>
<dbReference type="EMBL" id="JACEEZ010013613">
    <property type="protein sequence ID" value="KAG0719944.1"/>
    <property type="molecule type" value="Genomic_DNA"/>
</dbReference>
<comment type="caution">
    <text evidence="2">Lacks conserved residue(s) required for the propagation of feature annotation.</text>
</comment>
<name>A0A8J5CRP4_CHIOP</name>
<dbReference type="PROSITE" id="PS50026">
    <property type="entry name" value="EGF_3"/>
    <property type="match status" value="1"/>
</dbReference>
<accession>A0A8J5CRP4</accession>
<dbReference type="PROSITE" id="PS01187">
    <property type="entry name" value="EGF_CA"/>
    <property type="match status" value="1"/>
</dbReference>
<dbReference type="SUPFAM" id="SSF57196">
    <property type="entry name" value="EGF/Laminin"/>
    <property type="match status" value="2"/>
</dbReference>
<dbReference type="InterPro" id="IPR000152">
    <property type="entry name" value="EGF-type_Asp/Asn_hydroxyl_site"/>
</dbReference>
<dbReference type="OrthoDB" id="6252479at2759"/>
<dbReference type="AlphaFoldDB" id="A0A8J5CRP4"/>
<evidence type="ECO:0000313" key="5">
    <source>
        <dbReference type="Proteomes" id="UP000770661"/>
    </source>
</evidence>
<dbReference type="InterPro" id="IPR018097">
    <property type="entry name" value="EGF_Ca-bd_CS"/>
</dbReference>